<sequence>MEGISMDIKFAAMTLTWNNPSHDQFPQWLKEVKEAGYDGITGFAHNHAFEYFLEHPKELYDLLDHFGLGLSSLDVTYQENLDYYKKVSEFLAYNRCPNMAYIDPKGLPKEFSKLGERMNEVGKISLQYGVRTLYHNHTRGIGETFAEVERVHEHVDPDKVFVMLDLGHATKDFTDLPVKERAIHFVSKYWSKIKFMEFKDWNETTDLNTPLGEGHCDYAAVFQLIKEKGYHGWITVEQNGNDGLSRGRQPFECAKASREFIQQGLGI</sequence>
<evidence type="ECO:0000313" key="2">
    <source>
        <dbReference type="EMBL" id="TDF91979.1"/>
    </source>
</evidence>
<dbReference type="InterPro" id="IPR050312">
    <property type="entry name" value="IolE/XylAMocC-like"/>
</dbReference>
<dbReference type="OrthoDB" id="9815124at2"/>
<protein>
    <recommendedName>
        <fullName evidence="1">Xylose isomerase-like TIM barrel domain-containing protein</fullName>
    </recommendedName>
</protein>
<keyword evidence="3" id="KW-1185">Reference proteome</keyword>
<organism evidence="2 3">
    <name type="scientific">Paenibacillus piri</name>
    <dbReference type="NCBI Taxonomy" id="2547395"/>
    <lineage>
        <taxon>Bacteria</taxon>
        <taxon>Bacillati</taxon>
        <taxon>Bacillota</taxon>
        <taxon>Bacilli</taxon>
        <taxon>Bacillales</taxon>
        <taxon>Paenibacillaceae</taxon>
        <taxon>Paenibacillus</taxon>
    </lineage>
</organism>
<dbReference type="Proteomes" id="UP000295636">
    <property type="component" value="Unassembled WGS sequence"/>
</dbReference>
<evidence type="ECO:0000259" key="1">
    <source>
        <dbReference type="Pfam" id="PF01261"/>
    </source>
</evidence>
<dbReference type="Gene3D" id="3.20.20.150">
    <property type="entry name" value="Divalent-metal-dependent TIM barrel enzymes"/>
    <property type="match status" value="1"/>
</dbReference>
<dbReference type="PANTHER" id="PTHR12110">
    <property type="entry name" value="HYDROXYPYRUVATE ISOMERASE"/>
    <property type="match status" value="1"/>
</dbReference>
<name>A0A4R5KA72_9BACL</name>
<dbReference type="SUPFAM" id="SSF51658">
    <property type="entry name" value="Xylose isomerase-like"/>
    <property type="match status" value="1"/>
</dbReference>
<dbReference type="InterPro" id="IPR013022">
    <property type="entry name" value="Xyl_isomerase-like_TIM-brl"/>
</dbReference>
<comment type="caution">
    <text evidence="2">The sequence shown here is derived from an EMBL/GenBank/DDBJ whole genome shotgun (WGS) entry which is preliminary data.</text>
</comment>
<dbReference type="Pfam" id="PF01261">
    <property type="entry name" value="AP_endonuc_2"/>
    <property type="match status" value="1"/>
</dbReference>
<proteinExistence type="predicted"/>
<dbReference type="InterPro" id="IPR036237">
    <property type="entry name" value="Xyl_isomerase-like_sf"/>
</dbReference>
<gene>
    <name evidence="2" type="ORF">E1757_30975</name>
</gene>
<dbReference type="EMBL" id="SMRT01000023">
    <property type="protein sequence ID" value="TDF91979.1"/>
    <property type="molecule type" value="Genomic_DNA"/>
</dbReference>
<reference evidence="2 3" key="1">
    <citation type="submission" date="2019-03" db="EMBL/GenBank/DDBJ databases">
        <title>This is whole genome sequence of Paenibacillus sp MS74 strain.</title>
        <authorList>
            <person name="Trinh H.N."/>
        </authorList>
    </citation>
    <scope>NUCLEOTIDE SEQUENCE [LARGE SCALE GENOMIC DNA]</scope>
    <source>
        <strain evidence="2 3">MS74</strain>
    </source>
</reference>
<evidence type="ECO:0000313" key="3">
    <source>
        <dbReference type="Proteomes" id="UP000295636"/>
    </source>
</evidence>
<dbReference type="PANTHER" id="PTHR12110:SF41">
    <property type="entry name" value="INOSOSE DEHYDRATASE"/>
    <property type="match status" value="1"/>
</dbReference>
<accession>A0A4R5KA72</accession>
<feature type="domain" description="Xylose isomerase-like TIM barrel" evidence="1">
    <location>
        <begin position="30"/>
        <end position="249"/>
    </location>
</feature>
<dbReference type="AlphaFoldDB" id="A0A4R5KA72"/>